<dbReference type="SFLD" id="SFLDG01129">
    <property type="entry name" value="C1.5:_HAD__Beta-PGM__Phosphata"/>
    <property type="match status" value="1"/>
</dbReference>
<evidence type="ECO:0000313" key="1">
    <source>
        <dbReference type="EMBL" id="ASY12786.1"/>
    </source>
</evidence>
<dbReference type="PANTHER" id="PTHR43434">
    <property type="entry name" value="PHOSPHOGLYCOLATE PHOSPHATASE"/>
    <property type="match status" value="1"/>
</dbReference>
<dbReference type="Pfam" id="PF13419">
    <property type="entry name" value="HAD_2"/>
    <property type="match status" value="1"/>
</dbReference>
<dbReference type="PANTHER" id="PTHR43434:SF1">
    <property type="entry name" value="PHOSPHOGLYCOLATE PHOSPHATASE"/>
    <property type="match status" value="1"/>
</dbReference>
<dbReference type="Gene3D" id="3.40.50.1000">
    <property type="entry name" value="HAD superfamily/HAD-like"/>
    <property type="match status" value="1"/>
</dbReference>
<dbReference type="SFLD" id="SFLDS00003">
    <property type="entry name" value="Haloacid_Dehalogenase"/>
    <property type="match status" value="1"/>
</dbReference>
<dbReference type="SUPFAM" id="SSF56784">
    <property type="entry name" value="HAD-like"/>
    <property type="match status" value="1"/>
</dbReference>
<organism evidence="1 2">
    <name type="scientific">Candidatus Nanopelagicus hibericus</name>
    <dbReference type="NCBI Taxonomy" id="1884915"/>
    <lineage>
        <taxon>Bacteria</taxon>
        <taxon>Bacillati</taxon>
        <taxon>Actinomycetota</taxon>
        <taxon>Actinomycetes</taxon>
        <taxon>Candidatus Nanopelagicales</taxon>
        <taxon>Candidatus Nanopelagicaceae</taxon>
        <taxon>Candidatus Nanopelagicus</taxon>
    </lineage>
</organism>
<dbReference type="InterPro" id="IPR041492">
    <property type="entry name" value="HAD_2"/>
</dbReference>
<dbReference type="InterPro" id="IPR023198">
    <property type="entry name" value="PGP-like_dom2"/>
</dbReference>
<dbReference type="InterPro" id="IPR036412">
    <property type="entry name" value="HAD-like_sf"/>
</dbReference>
<dbReference type="GO" id="GO:0005829">
    <property type="term" value="C:cytosol"/>
    <property type="evidence" value="ECO:0007669"/>
    <property type="project" value="TreeGrafter"/>
</dbReference>
<dbReference type="EMBL" id="CP016771">
    <property type="protein sequence ID" value="ASY12786.1"/>
    <property type="molecule type" value="Genomic_DNA"/>
</dbReference>
<gene>
    <name evidence="1" type="ORF">B1s21160_00110</name>
</gene>
<dbReference type="GO" id="GO:0006281">
    <property type="term" value="P:DNA repair"/>
    <property type="evidence" value="ECO:0007669"/>
    <property type="project" value="TreeGrafter"/>
</dbReference>
<proteinExistence type="predicted"/>
<dbReference type="InterPro" id="IPR023214">
    <property type="entry name" value="HAD_sf"/>
</dbReference>
<protein>
    <submittedName>
        <fullName evidence="1">Phosphoglycolate phosphatase</fullName>
    </submittedName>
</protein>
<dbReference type="GO" id="GO:0008967">
    <property type="term" value="F:phosphoglycolate phosphatase activity"/>
    <property type="evidence" value="ECO:0007669"/>
    <property type="project" value="TreeGrafter"/>
</dbReference>
<reference evidence="1 2" key="1">
    <citation type="submission" date="2016-07" db="EMBL/GenBank/DDBJ databases">
        <title>High microdiversification within the ubiquitous acI lineage of Actinobacteria.</title>
        <authorList>
            <person name="Neuenschwander S.M."/>
            <person name="Salcher M."/>
            <person name="Ghai R."/>
            <person name="Pernthaler J."/>
        </authorList>
    </citation>
    <scope>NUCLEOTIDE SEQUENCE [LARGE SCALE GENOMIC DNA]</scope>
    <source>
        <strain evidence="1">MMS-21-160</strain>
    </source>
</reference>
<accession>A0A249K7S0</accession>
<dbReference type="Proteomes" id="UP000217171">
    <property type="component" value="Chromosome"/>
</dbReference>
<evidence type="ECO:0000313" key="2">
    <source>
        <dbReference type="Proteomes" id="UP000217171"/>
    </source>
</evidence>
<dbReference type="InterPro" id="IPR050155">
    <property type="entry name" value="HAD-like_hydrolase_sf"/>
</dbReference>
<name>A0A249K7S0_9ACTN</name>
<dbReference type="AlphaFoldDB" id="A0A249K7S0"/>
<keyword evidence="2" id="KW-1185">Reference proteome</keyword>
<dbReference type="OrthoDB" id="9781769at2"/>
<dbReference type="KEGG" id="nhi:B1s21160_00110"/>
<sequence length="242" mass="27452">MRQKRYAFHMQRAKNYKKIKIFWDIDGTLLQTHGAAAVPFANAVSKFAGQEVQIERKKLSGFTDYEIAQYLLKSINMETPFNEITQILNEYSLLLPSSLRESKTQVIGEIKKTLIMLHESPNIELAIGTGNCLNGALIKLSHVDLLQYFDKNNLFYSTEKDWNRDLVIENAKNSLAEDQVGLVIGDSPRDILSAKNSDLFVMAAATGAHSSIELLDMKPDYLLENSWTSDDLFKGFEKILRN</sequence>
<dbReference type="Gene3D" id="1.10.150.240">
    <property type="entry name" value="Putative phosphatase, domain 2"/>
    <property type="match status" value="1"/>
</dbReference>